<sequence>MKTPEMGQLGDISPQGSIAIGVLVGLVSTSLQAIGLTLQRKSHILEDEKYPYDIRRPPYRRRRWQLGMFMFVLSNIVGSTIQITTLPLPVLSTLQASGLVFNTIFATLILGEPFTRYSFGGTILVCIGAILIAIFGAIGEPAHTLDQLLKLLGRSAFLQWIAGTAVIIVITLLGAHMLKGPSVSGWSGSWGHSNSKTHGSHHHHYHSPRLKTLRGVLYGAVSGILSAHSLLVAKTAVELLVRTILDRVNQFNRWQSWVILLGLVAIALTQLYYMHRGLKLCSTSILYPFVFCIYNIIAILDGLIYFRQTSRLSGLHAGLIALGTVILLSGVLCLSWRLEEPMSPAETGAAPAPSALTPGLGLLEERAPSPTYSGLICPSDEESYPAERQPLLLQTPSQQRTPSRRYTTALPPSSQERHSMGLANETAQIWADLYDESSTGNDSNAMAPKSPSHCPASPSTLHRQDQRQRSTSGTIPFTARHPNTAPTSPASLFPERRRSIRWQGVLRNNTSSNSRRLRCDAGSGWRRASTPVVGRGVREPIFALQVDVGAGANADVADGTAPGRPSRAREPEDGVSVGEQDDDDEQRTGAQGTWLSRLFRTR</sequence>
<protein>
    <submittedName>
        <fullName evidence="1">Uncharacterized protein</fullName>
    </submittedName>
</protein>
<dbReference type="EMBL" id="JALBCA010000100">
    <property type="protein sequence ID" value="KAI2383073.1"/>
    <property type="molecule type" value="Genomic_DNA"/>
</dbReference>
<reference evidence="1" key="1">
    <citation type="journal article" date="2022" name="bioRxiv">
        <title>Population genetic analysis of Ophidiomyces ophidiicola, the causative agent of snake fungal disease, indicates recent introductions to the USA.</title>
        <authorList>
            <person name="Ladner J.T."/>
            <person name="Palmer J.M."/>
            <person name="Ettinger C.L."/>
            <person name="Stajich J.E."/>
            <person name="Farrell T.M."/>
            <person name="Glorioso B.M."/>
            <person name="Lawson B."/>
            <person name="Price S.J."/>
            <person name="Stengle A.G."/>
            <person name="Grear D.A."/>
            <person name="Lorch J.M."/>
        </authorList>
    </citation>
    <scope>NUCLEOTIDE SEQUENCE</scope>
    <source>
        <strain evidence="1">NWHC 24266-5</strain>
    </source>
</reference>
<evidence type="ECO:0000313" key="1">
    <source>
        <dbReference type="EMBL" id="KAI2383073.1"/>
    </source>
</evidence>
<organism evidence="1">
    <name type="scientific">Ophidiomyces ophidiicola</name>
    <dbReference type="NCBI Taxonomy" id="1387563"/>
    <lineage>
        <taxon>Eukaryota</taxon>
        <taxon>Fungi</taxon>
        <taxon>Dikarya</taxon>
        <taxon>Ascomycota</taxon>
        <taxon>Pezizomycotina</taxon>
        <taxon>Eurotiomycetes</taxon>
        <taxon>Eurotiomycetidae</taxon>
        <taxon>Onygenales</taxon>
        <taxon>Onygenaceae</taxon>
        <taxon>Ophidiomyces</taxon>
    </lineage>
</organism>
<gene>
    <name evidence="1" type="ORF">LOY88_005508</name>
</gene>
<comment type="caution">
    <text evidence="1">The sequence shown here is derived from an EMBL/GenBank/DDBJ whole genome shotgun (WGS) entry which is preliminary data.</text>
</comment>
<name>A0ACB8UQK3_9EURO</name>
<proteinExistence type="predicted"/>
<accession>A0ACB8UQK3</accession>